<evidence type="ECO:0000313" key="3">
    <source>
        <dbReference type="Proteomes" id="UP001142610"/>
    </source>
</evidence>
<organism evidence="2 3">
    <name type="scientific">Parvularcula maris</name>
    <dbReference type="NCBI Taxonomy" id="2965077"/>
    <lineage>
        <taxon>Bacteria</taxon>
        <taxon>Pseudomonadati</taxon>
        <taxon>Pseudomonadota</taxon>
        <taxon>Alphaproteobacteria</taxon>
        <taxon>Parvularculales</taxon>
        <taxon>Parvularculaceae</taxon>
        <taxon>Parvularcula</taxon>
    </lineage>
</organism>
<evidence type="ECO:0000259" key="1">
    <source>
        <dbReference type="Pfam" id="PF01593"/>
    </source>
</evidence>
<reference evidence="2" key="1">
    <citation type="submission" date="2022-07" db="EMBL/GenBank/DDBJ databases">
        <title>Parvularcula maris sp. nov., an algicidal bacterium isolated from seawater.</title>
        <authorList>
            <person name="Li F."/>
        </authorList>
    </citation>
    <scope>NUCLEOTIDE SEQUENCE</scope>
    <source>
        <strain evidence="2">BGMRC 0090</strain>
    </source>
</reference>
<feature type="domain" description="Amine oxidase" evidence="1">
    <location>
        <begin position="14"/>
        <end position="419"/>
    </location>
</feature>
<comment type="caution">
    <text evidence="2">The sequence shown here is derived from an EMBL/GenBank/DDBJ whole genome shotgun (WGS) entry which is preliminary data.</text>
</comment>
<dbReference type="EC" id="1.17.8.1" evidence="2"/>
<sequence>MMEKGRTHIVGAGLAGLSAALTSVEGGRAVTLYEGAQHAGGRCRSYFDSRLGCTIDNGNHLVLSGNRSVARYLKRAGAEDALEKAPEARFPFYDVESGERWEVVMNDGPVPTWIFDRNKRPKGVSLAEMLRAGRLLLAGDRHTVAELCGEEGLATERFLEPMAVAVVNLPPRLASAKLLRATALEAWRDGRLARPMFAPQGLGAALIEPALAALKEKGGDIQYGRLLSRLEQEDGRVTALHFVRGDAIKVGREDRVVLALPPHRLADILPDAQAPSESASILNAHFRLADPSALAGKPKLLGLTRSLTQWIFLKGDIVSLTVSAAEYIEGSTEKEKALLTRLWRESVAALGLPENTSYEAARLVREKRATFLQTPDNAARRPSQRTKLSNLFLAGDFVDTGLPATIEGAVRSGERAAQLAA</sequence>
<evidence type="ECO:0000313" key="2">
    <source>
        <dbReference type="EMBL" id="MCQ8183782.1"/>
    </source>
</evidence>
<dbReference type="InterPro" id="IPR050464">
    <property type="entry name" value="Zeta_carotene_desat/Oxidored"/>
</dbReference>
<dbReference type="InterPro" id="IPR002937">
    <property type="entry name" value="Amino_oxidase"/>
</dbReference>
<dbReference type="InterPro" id="IPR017830">
    <property type="entry name" value="SQase_HpnE"/>
</dbReference>
<dbReference type="AlphaFoldDB" id="A0A9X2RIC9"/>
<dbReference type="InterPro" id="IPR036188">
    <property type="entry name" value="FAD/NAD-bd_sf"/>
</dbReference>
<name>A0A9X2RIC9_9PROT</name>
<gene>
    <name evidence="2" type="primary">hpnE</name>
    <name evidence="2" type="ORF">NOG11_00115</name>
</gene>
<keyword evidence="2" id="KW-0560">Oxidoreductase</keyword>
<dbReference type="EMBL" id="JANIBC010000001">
    <property type="protein sequence ID" value="MCQ8183782.1"/>
    <property type="molecule type" value="Genomic_DNA"/>
</dbReference>
<accession>A0A9X2RIC9</accession>
<dbReference type="PANTHER" id="PTHR42923">
    <property type="entry name" value="PROTOPORPHYRINOGEN OXIDASE"/>
    <property type="match status" value="1"/>
</dbReference>
<keyword evidence="3" id="KW-1185">Reference proteome</keyword>
<protein>
    <submittedName>
        <fullName evidence="2">Hydroxysqualene dehydroxylase HpnE</fullName>
        <ecNumber evidence="2">1.17.8.1</ecNumber>
    </submittedName>
</protein>
<dbReference type="SUPFAM" id="SSF51905">
    <property type="entry name" value="FAD/NAD(P)-binding domain"/>
    <property type="match status" value="1"/>
</dbReference>
<dbReference type="NCBIfam" id="TIGR03467">
    <property type="entry name" value="HpnE"/>
    <property type="match status" value="1"/>
</dbReference>
<dbReference type="GO" id="GO:0016491">
    <property type="term" value="F:oxidoreductase activity"/>
    <property type="evidence" value="ECO:0007669"/>
    <property type="project" value="UniProtKB-KW"/>
</dbReference>
<proteinExistence type="predicted"/>
<dbReference type="Pfam" id="PF01593">
    <property type="entry name" value="Amino_oxidase"/>
    <property type="match status" value="1"/>
</dbReference>
<dbReference type="PANTHER" id="PTHR42923:SF47">
    <property type="entry name" value="BLR3003 PROTEIN"/>
    <property type="match status" value="1"/>
</dbReference>
<dbReference type="Proteomes" id="UP001142610">
    <property type="component" value="Unassembled WGS sequence"/>
</dbReference>
<dbReference type="Gene3D" id="3.50.50.60">
    <property type="entry name" value="FAD/NAD(P)-binding domain"/>
    <property type="match status" value="2"/>
</dbReference>